<evidence type="ECO:0000256" key="1">
    <source>
        <dbReference type="ARBA" id="ARBA00022714"/>
    </source>
</evidence>
<keyword evidence="1" id="KW-0001">2Fe-2S</keyword>
<gene>
    <name evidence="7" type="ORF">G7B40_039455</name>
</gene>
<feature type="domain" description="Rieske" evidence="6">
    <location>
        <begin position="10"/>
        <end position="110"/>
    </location>
</feature>
<keyword evidence="2" id="KW-0479">Metal-binding</keyword>
<organism evidence="7 8">
    <name type="scientific">Aetokthonos hydrillicola Thurmond2011</name>
    <dbReference type="NCBI Taxonomy" id="2712845"/>
    <lineage>
        <taxon>Bacteria</taxon>
        <taxon>Bacillati</taxon>
        <taxon>Cyanobacteriota</taxon>
        <taxon>Cyanophyceae</taxon>
        <taxon>Nostocales</taxon>
        <taxon>Hapalosiphonaceae</taxon>
        <taxon>Aetokthonos</taxon>
    </lineage>
</organism>
<dbReference type="InterPro" id="IPR036922">
    <property type="entry name" value="Rieske_2Fe-2S_sf"/>
</dbReference>
<dbReference type="InterPro" id="IPR017941">
    <property type="entry name" value="Rieske_2Fe-2S"/>
</dbReference>
<keyword evidence="5" id="KW-0411">Iron-sulfur</keyword>
<keyword evidence="8" id="KW-1185">Reference proteome</keyword>
<name>A0AAP5IFX8_9CYAN</name>
<evidence type="ECO:0000256" key="2">
    <source>
        <dbReference type="ARBA" id="ARBA00022723"/>
    </source>
</evidence>
<keyword evidence="3" id="KW-0560">Oxidoreductase</keyword>
<dbReference type="Proteomes" id="UP000667802">
    <property type="component" value="Unassembled WGS sequence"/>
</dbReference>
<evidence type="ECO:0000256" key="4">
    <source>
        <dbReference type="ARBA" id="ARBA00023004"/>
    </source>
</evidence>
<dbReference type="GO" id="GO:0016705">
    <property type="term" value="F:oxidoreductase activity, acting on paired donors, with incorporation or reduction of molecular oxygen"/>
    <property type="evidence" value="ECO:0007669"/>
    <property type="project" value="UniProtKB-ARBA"/>
</dbReference>
<sequence>MSWNLPGAPWLIAHKSMLSVNKPKLFTICGEDYVLWKNEKGEISALENICPHLGAKLSNGWICPNSNTIACPYHALEFDSQGRTIVANEKISKPLAKPLELFLQGDFIWTYANKEAKIPIPTILEEVLNQYRFVGVAGDISIKAPFLYALEINHDYNHAKATHRDLFKFKDIKIDKFRDDGYSSVVDLSQIREDNTLAEYIKNPLLLTYPKRVKAMSKNYFPSLVAFYSESPLGTVCDVFVIYPETETTTRTFMLVFAERSLGVLNWIINPLLLSAANEIIKQDAAVVENLYPRFQPKIRLENEEPWNWVRELYLNWSFE</sequence>
<dbReference type="GO" id="GO:0046872">
    <property type="term" value="F:metal ion binding"/>
    <property type="evidence" value="ECO:0007669"/>
    <property type="project" value="UniProtKB-KW"/>
</dbReference>
<dbReference type="PROSITE" id="PS51296">
    <property type="entry name" value="RIESKE"/>
    <property type="match status" value="1"/>
</dbReference>
<evidence type="ECO:0000259" key="6">
    <source>
        <dbReference type="PROSITE" id="PS51296"/>
    </source>
</evidence>
<dbReference type="EMBL" id="JAALHA020000036">
    <property type="protein sequence ID" value="MDR9900569.1"/>
    <property type="molecule type" value="Genomic_DNA"/>
</dbReference>
<reference evidence="8" key="1">
    <citation type="journal article" date="2021" name="Science">
        <title>Hunting the eagle killer: A cyanobacterial neurotoxin causes vacuolar myelinopathy.</title>
        <authorList>
            <person name="Breinlinger S."/>
            <person name="Phillips T.J."/>
            <person name="Haram B.N."/>
            <person name="Mares J."/>
            <person name="Martinez Yerena J.A."/>
            <person name="Hrouzek P."/>
            <person name="Sobotka R."/>
            <person name="Henderson W.M."/>
            <person name="Schmieder P."/>
            <person name="Williams S.M."/>
            <person name="Lauderdale J.D."/>
            <person name="Wilde H.D."/>
            <person name="Gerrin W."/>
            <person name="Kust A."/>
            <person name="Washington J.W."/>
            <person name="Wagner C."/>
            <person name="Geier B."/>
            <person name="Liebeke M."/>
            <person name="Enke H."/>
            <person name="Niedermeyer T.H.J."/>
            <person name="Wilde S.B."/>
        </authorList>
    </citation>
    <scope>NUCLEOTIDE SEQUENCE [LARGE SCALE GENOMIC DNA]</scope>
    <source>
        <strain evidence="8">Thurmond2011</strain>
    </source>
</reference>
<dbReference type="PANTHER" id="PTHR21266">
    <property type="entry name" value="IRON-SULFUR DOMAIN CONTAINING PROTEIN"/>
    <property type="match status" value="1"/>
</dbReference>
<dbReference type="GO" id="GO:0051537">
    <property type="term" value="F:2 iron, 2 sulfur cluster binding"/>
    <property type="evidence" value="ECO:0007669"/>
    <property type="project" value="UniProtKB-KW"/>
</dbReference>
<comment type="caution">
    <text evidence="7">The sequence shown here is derived from an EMBL/GenBank/DDBJ whole genome shotgun (WGS) entry which is preliminary data.</text>
</comment>
<dbReference type="Pfam" id="PF19112">
    <property type="entry name" value="VanA_C"/>
    <property type="match status" value="1"/>
</dbReference>
<dbReference type="PANTHER" id="PTHR21266:SF57">
    <property type="entry name" value="3-CHLOROBENZOATE-3,4-DIOXYGENASE"/>
    <property type="match status" value="1"/>
</dbReference>
<dbReference type="Gene3D" id="2.102.10.10">
    <property type="entry name" value="Rieske [2Fe-2S] iron-sulphur domain"/>
    <property type="match status" value="1"/>
</dbReference>
<dbReference type="AlphaFoldDB" id="A0AAP5IFX8"/>
<dbReference type="GO" id="GO:0004497">
    <property type="term" value="F:monooxygenase activity"/>
    <property type="evidence" value="ECO:0007669"/>
    <property type="project" value="UniProtKB-ARBA"/>
</dbReference>
<evidence type="ECO:0000256" key="3">
    <source>
        <dbReference type="ARBA" id="ARBA00023002"/>
    </source>
</evidence>
<proteinExistence type="predicted"/>
<dbReference type="SUPFAM" id="SSF50022">
    <property type="entry name" value="ISP domain"/>
    <property type="match status" value="1"/>
</dbReference>
<dbReference type="InterPro" id="IPR044043">
    <property type="entry name" value="VanA_C_cat"/>
</dbReference>
<dbReference type="RefSeq" id="WP_208343866.1">
    <property type="nucleotide sequence ID" value="NZ_CAWQFN010000403.1"/>
</dbReference>
<dbReference type="Pfam" id="PF00355">
    <property type="entry name" value="Rieske"/>
    <property type="match status" value="1"/>
</dbReference>
<evidence type="ECO:0000313" key="8">
    <source>
        <dbReference type="Proteomes" id="UP000667802"/>
    </source>
</evidence>
<keyword evidence="4" id="KW-0408">Iron</keyword>
<protein>
    <submittedName>
        <fullName evidence="7">Rieske 2Fe-2S domain-containing protein</fullName>
    </submittedName>
</protein>
<evidence type="ECO:0000256" key="5">
    <source>
        <dbReference type="ARBA" id="ARBA00023014"/>
    </source>
</evidence>
<accession>A0AAP5IFX8</accession>
<dbReference type="InterPro" id="IPR050584">
    <property type="entry name" value="Cholesterol_7-desaturase"/>
</dbReference>
<evidence type="ECO:0000313" key="7">
    <source>
        <dbReference type="EMBL" id="MDR9900569.1"/>
    </source>
</evidence>